<dbReference type="Pfam" id="PF05158">
    <property type="entry name" value="RNA_pol_Rpc34"/>
    <property type="match status" value="1"/>
</dbReference>
<dbReference type="InterPro" id="IPR007832">
    <property type="entry name" value="RNA_pol_Rpc34"/>
</dbReference>
<evidence type="ECO:0000313" key="10">
    <source>
        <dbReference type="Proteomes" id="UP000015104"/>
    </source>
</evidence>
<dbReference type="STRING" id="32264.T1K5G6"/>
<keyword evidence="5 7" id="KW-0539">Nucleus</keyword>
<comment type="subcellular location">
    <subcellularLocation>
        <location evidence="1 7">Nucleus</location>
    </subcellularLocation>
</comment>
<dbReference type="SUPFAM" id="SSF46785">
    <property type="entry name" value="Winged helix' DNA-binding domain"/>
    <property type="match status" value="2"/>
</dbReference>
<reference evidence="10" key="1">
    <citation type="submission" date="2011-08" db="EMBL/GenBank/DDBJ databases">
        <authorList>
            <person name="Rombauts S."/>
        </authorList>
    </citation>
    <scope>NUCLEOTIDE SEQUENCE</scope>
    <source>
        <strain evidence="10">London</strain>
    </source>
</reference>
<evidence type="ECO:0000256" key="3">
    <source>
        <dbReference type="ARBA" id="ARBA00022478"/>
    </source>
</evidence>
<keyword evidence="4 7" id="KW-0804">Transcription</keyword>
<evidence type="ECO:0000256" key="4">
    <source>
        <dbReference type="ARBA" id="ARBA00023163"/>
    </source>
</evidence>
<evidence type="ECO:0000256" key="8">
    <source>
        <dbReference type="SAM" id="MobiDB-lite"/>
    </source>
</evidence>
<dbReference type="Proteomes" id="UP000015104">
    <property type="component" value="Unassembled WGS sequence"/>
</dbReference>
<dbReference type="InterPro" id="IPR036388">
    <property type="entry name" value="WH-like_DNA-bd_sf"/>
</dbReference>
<feature type="compositionally biased region" description="Basic and acidic residues" evidence="8">
    <location>
        <begin position="247"/>
        <end position="256"/>
    </location>
</feature>
<keyword evidence="10" id="KW-1185">Reference proteome</keyword>
<feature type="region of interest" description="Disordered" evidence="8">
    <location>
        <begin position="239"/>
        <end position="263"/>
    </location>
</feature>
<sequence>MDSTKGRESVEPFLTLLETYKNGVSEETLQSVSDSVSTKIRAECINNLLANGKIELLKQGGQLIYKLKNEDQRFESDEEIVIYNIIEEAGNIGIWIRDIRTKSKIPSTQLSKLFKSMESKKLIKSVKSFAANKRKVYMLYNVQPDDSVTGGTWYSNNDFESEFVEILNSQCFKYLLRKAEIARSYSSPVERMKSSFVSSSEVLDYINKTGISRVTLSKKDIEPILETLVFDGKVERTVSNDSSASDTSDKMYRALKEPQLQPV</sequence>
<evidence type="ECO:0000256" key="2">
    <source>
        <dbReference type="ARBA" id="ARBA00011038"/>
    </source>
</evidence>
<dbReference type="PANTHER" id="PTHR12780">
    <property type="entry name" value="RNA POLYMERASE III DNA DIRECTED , 39KD SUBUNIT-RELATED"/>
    <property type="match status" value="1"/>
</dbReference>
<dbReference type="GO" id="GO:0006383">
    <property type="term" value="P:transcription by RNA polymerase III"/>
    <property type="evidence" value="ECO:0007669"/>
    <property type="project" value="UniProtKB-UniRule"/>
</dbReference>
<dbReference type="GO" id="GO:0005737">
    <property type="term" value="C:cytoplasm"/>
    <property type="evidence" value="ECO:0007669"/>
    <property type="project" value="UniProtKB-ARBA"/>
</dbReference>
<evidence type="ECO:0000256" key="6">
    <source>
        <dbReference type="ARBA" id="ARBA00055148"/>
    </source>
</evidence>
<organism evidence="9 10">
    <name type="scientific">Tetranychus urticae</name>
    <name type="common">Two-spotted spider mite</name>
    <dbReference type="NCBI Taxonomy" id="32264"/>
    <lineage>
        <taxon>Eukaryota</taxon>
        <taxon>Metazoa</taxon>
        <taxon>Ecdysozoa</taxon>
        <taxon>Arthropoda</taxon>
        <taxon>Chelicerata</taxon>
        <taxon>Arachnida</taxon>
        <taxon>Acari</taxon>
        <taxon>Acariformes</taxon>
        <taxon>Trombidiformes</taxon>
        <taxon>Prostigmata</taxon>
        <taxon>Eleutherengona</taxon>
        <taxon>Raphignathae</taxon>
        <taxon>Tetranychoidea</taxon>
        <taxon>Tetranychidae</taxon>
        <taxon>Tetranychus</taxon>
    </lineage>
</organism>
<keyword evidence="3 7" id="KW-0240">DNA-directed RNA polymerase</keyword>
<dbReference type="InterPro" id="IPR016049">
    <property type="entry name" value="RNA_pol_Rpc34-like"/>
</dbReference>
<proteinExistence type="inferred from homology"/>
<evidence type="ECO:0000256" key="7">
    <source>
        <dbReference type="PIRNR" id="PIRNR028763"/>
    </source>
</evidence>
<evidence type="ECO:0000313" key="9">
    <source>
        <dbReference type="EnsemblMetazoa" id="tetur05g06190.1"/>
    </source>
</evidence>
<dbReference type="HOGENOM" id="CLU_033661_1_0_1"/>
<comment type="similarity">
    <text evidence="2 7">Belongs to the eukaryotic RPC34/RPC39 RNA polymerase subunit family.</text>
</comment>
<evidence type="ECO:0000256" key="5">
    <source>
        <dbReference type="ARBA" id="ARBA00023242"/>
    </source>
</evidence>
<dbReference type="EMBL" id="CAEY01001588">
    <property type="status" value="NOT_ANNOTATED_CDS"/>
    <property type="molecule type" value="Genomic_DNA"/>
</dbReference>
<dbReference type="eggNOG" id="KOG3233">
    <property type="taxonomic scope" value="Eukaryota"/>
</dbReference>
<accession>T1K5G6</accession>
<evidence type="ECO:0000256" key="1">
    <source>
        <dbReference type="ARBA" id="ARBA00004123"/>
    </source>
</evidence>
<dbReference type="GO" id="GO:0005654">
    <property type="term" value="C:nucleoplasm"/>
    <property type="evidence" value="ECO:0007669"/>
    <property type="project" value="UniProtKB-ARBA"/>
</dbReference>
<dbReference type="FunFam" id="1.10.10.10:FF:000237">
    <property type="entry name" value="DNA-directed RNA polymerase III subunit RPC6"/>
    <property type="match status" value="1"/>
</dbReference>
<dbReference type="GO" id="GO:0005666">
    <property type="term" value="C:RNA polymerase III complex"/>
    <property type="evidence" value="ECO:0007669"/>
    <property type="project" value="UniProtKB-UniRule"/>
</dbReference>
<name>T1K5G6_TETUR</name>
<dbReference type="PIRSF" id="PIRSF028763">
    <property type="entry name" value="RNA_pol_Rpc34"/>
    <property type="match status" value="1"/>
</dbReference>
<dbReference type="FunFam" id="1.10.10.10:FF:000116">
    <property type="entry name" value="DNA-directed RNA polymerase III subunit RPC6"/>
    <property type="match status" value="1"/>
</dbReference>
<protein>
    <recommendedName>
        <fullName evidence="7">DNA-directed RNA polymerase III subunit RPC6</fullName>
        <shortName evidence="7">RNA polymerase III subunit C6</shortName>
    </recommendedName>
</protein>
<dbReference type="InterPro" id="IPR036390">
    <property type="entry name" value="WH_DNA-bd_sf"/>
</dbReference>
<comment type="function">
    <text evidence="6 7">DNA-dependent RNA polymerase catalyzes the transcription of DNA into RNA using the four ribonucleoside triphosphates as substrates. Specific peripheric component of RNA polymerase III which synthesizes small RNAs, such as 5S rRNA and tRNAs.</text>
</comment>
<dbReference type="EnsemblMetazoa" id="tetur05g06190.1">
    <property type="protein sequence ID" value="tetur05g06190.1"/>
    <property type="gene ID" value="tetur05g06190"/>
</dbReference>
<reference evidence="9" key="2">
    <citation type="submission" date="2015-06" db="UniProtKB">
        <authorList>
            <consortium name="EnsemblMetazoa"/>
        </authorList>
    </citation>
    <scope>IDENTIFICATION</scope>
</reference>
<dbReference type="AlphaFoldDB" id="T1K5G6"/>
<dbReference type="Gene3D" id="1.10.10.10">
    <property type="entry name" value="Winged helix-like DNA-binding domain superfamily/Winged helix DNA-binding domain"/>
    <property type="match status" value="2"/>
</dbReference>